<feature type="compositionally biased region" description="Basic and acidic residues" evidence="1">
    <location>
        <begin position="244"/>
        <end position="276"/>
    </location>
</feature>
<reference evidence="2 3" key="1">
    <citation type="journal article" date="2015" name="Genome Announc.">
        <title>Draft Genome Sequences of Marine Isolates of Thalassomonas viridans and Thalassomonas actiniarum.</title>
        <authorList>
            <person name="Olonade I."/>
            <person name="van Zyl L.J."/>
            <person name="Trindade M."/>
        </authorList>
    </citation>
    <scope>NUCLEOTIDE SEQUENCE [LARGE SCALE GENOMIC DNA]</scope>
    <source>
        <strain evidence="2 3">XOM25</strain>
    </source>
</reference>
<dbReference type="EMBL" id="CP059733">
    <property type="protein sequence ID" value="WDE07108.1"/>
    <property type="molecule type" value="Genomic_DNA"/>
</dbReference>
<keyword evidence="3" id="KW-1185">Reference proteome</keyword>
<dbReference type="RefSeq" id="WP_274038583.1">
    <property type="nucleotide sequence ID" value="NZ_CP059733.1"/>
</dbReference>
<keyword evidence="2" id="KW-0378">Hydrolase</keyword>
<feature type="compositionally biased region" description="Basic residues" evidence="1">
    <location>
        <begin position="279"/>
        <end position="292"/>
    </location>
</feature>
<sequence length="292" mass="33386">MKNSIFNTAKDYNLAYPMGEGVRNLCMCFLCGQFKPLADLTIEHCTPFKKILEQLAVHAQDAAQRALYEDGFFIQLNTNWFPTKWAAYAYSNDLDNLLLACRNCNSSKGSDNDPIKAILGIQYSVMGEAWIKHFTMALRDIGADELLSPQEERGFAFYPPILPGAGEIGWAGFISQTLMESRSMQAYIETELKEAIILEQCRTASEHRRRRRHLASLTLAQGRGFPKKLTKTKKLTSAQAGIKARSDLSERVERTRSEEREFPDEPRIWTGRDRNPRGTVRKRERSRSRNRN</sequence>
<accession>A0AAF0CAQ0</accession>
<evidence type="ECO:0000313" key="3">
    <source>
        <dbReference type="Proteomes" id="UP000032352"/>
    </source>
</evidence>
<evidence type="ECO:0000313" key="2">
    <source>
        <dbReference type="EMBL" id="WDE07108.1"/>
    </source>
</evidence>
<proteinExistence type="predicted"/>
<organism evidence="2 3">
    <name type="scientific">Thalassomonas viridans</name>
    <dbReference type="NCBI Taxonomy" id="137584"/>
    <lineage>
        <taxon>Bacteria</taxon>
        <taxon>Pseudomonadati</taxon>
        <taxon>Pseudomonadota</taxon>
        <taxon>Gammaproteobacteria</taxon>
        <taxon>Alteromonadales</taxon>
        <taxon>Colwelliaceae</taxon>
        <taxon>Thalassomonas</taxon>
    </lineage>
</organism>
<name>A0AAF0CAQ0_9GAMM</name>
<feature type="region of interest" description="Disordered" evidence="1">
    <location>
        <begin position="231"/>
        <end position="292"/>
    </location>
</feature>
<keyword evidence="2" id="KW-0255">Endonuclease</keyword>
<keyword evidence="2" id="KW-0540">Nuclease</keyword>
<reference evidence="2 3" key="2">
    <citation type="journal article" date="2022" name="Mar. Drugs">
        <title>Bioassay-Guided Fractionation Leads to the Detection of Cholic Acid Generated by the Rare Thalassomonas sp.</title>
        <authorList>
            <person name="Pheiffer F."/>
            <person name="Schneider Y.K."/>
            <person name="Hansen E.H."/>
            <person name="Andersen J.H."/>
            <person name="Isaksson J."/>
            <person name="Busche T."/>
            <person name="R C."/>
            <person name="Kalinowski J."/>
            <person name="Zyl L.V."/>
            <person name="Trindade M."/>
        </authorList>
    </citation>
    <scope>NUCLEOTIDE SEQUENCE [LARGE SCALE GENOMIC DNA]</scope>
    <source>
        <strain evidence="2 3">XOM25</strain>
    </source>
</reference>
<dbReference type="Proteomes" id="UP000032352">
    <property type="component" value="Chromosome"/>
</dbReference>
<dbReference type="KEGG" id="tvd:SG34_009555"/>
<dbReference type="AlphaFoldDB" id="A0AAF0CAQ0"/>
<dbReference type="GO" id="GO:0004519">
    <property type="term" value="F:endonuclease activity"/>
    <property type="evidence" value="ECO:0007669"/>
    <property type="project" value="UniProtKB-KW"/>
</dbReference>
<evidence type="ECO:0000256" key="1">
    <source>
        <dbReference type="SAM" id="MobiDB-lite"/>
    </source>
</evidence>
<dbReference type="InterPro" id="IPR003615">
    <property type="entry name" value="HNH_nuc"/>
</dbReference>
<gene>
    <name evidence="2" type="ORF">SG34_009555</name>
</gene>
<dbReference type="CDD" id="cd00085">
    <property type="entry name" value="HNHc"/>
    <property type="match status" value="1"/>
</dbReference>
<protein>
    <submittedName>
        <fullName evidence="2">HNH endonuclease</fullName>
    </submittedName>
</protein>
<dbReference type="Gene3D" id="1.10.30.50">
    <property type="match status" value="1"/>
</dbReference>